<dbReference type="STRING" id="123214.PERMA_1230"/>
<sequence>MDFNGYLESRLEDIKRKGLYRKRFIVPENLIDFSSNDYLGLKDCEETKKVLCENIEKLSLGSGASQLVSGYKSIQKELEDFLSEFKESEDCIVLGSGYLANTGLIQALTEEGDIVFSDQFNHASIIDGIRLSRAEKVIYRHNDMNDLEDKLKKSSGRGKRFIVTDGVFSMEGDTVNFPDLKFLADRYGAVVILDDAHSTGILGNGKGTIFHYGMKPDENIIQMGTLSKAVGSYGAFVCGSRTVIDFLINRMRTVIFSTALSPIQNFISLNNLKIMVSQPFRREYILKQSEYLAENLKKLGYNIEYRGTPILSLMIGKEDKAVRLRDLLVEKGIFIQAIRPPTVPEGSSRLRITISYRHSKEDIDYLIDTLKELRDKL</sequence>
<proteinExistence type="inferred from homology"/>
<dbReference type="CDD" id="cd06454">
    <property type="entry name" value="KBL_like"/>
    <property type="match status" value="1"/>
</dbReference>
<dbReference type="OrthoDB" id="9807157at2"/>
<dbReference type="KEGG" id="pmx:PERMA_1230"/>
<reference evidence="7 8" key="1">
    <citation type="journal article" date="2009" name="J. Bacteriol.">
        <title>Complete and draft genome sequences of six members of the Aquificales.</title>
        <authorList>
            <person name="Reysenbach A.L."/>
            <person name="Hamamura N."/>
            <person name="Podar M."/>
            <person name="Griffiths E."/>
            <person name="Ferreira S."/>
            <person name="Hochstein R."/>
            <person name="Heidelberg J."/>
            <person name="Johnson J."/>
            <person name="Mead D."/>
            <person name="Pohorille A."/>
            <person name="Sarmiento M."/>
            <person name="Schweighofer K."/>
            <person name="Seshadri R."/>
            <person name="Voytek M.A."/>
        </authorList>
    </citation>
    <scope>NUCLEOTIDE SEQUENCE [LARGE SCALE GENOMIC DNA]</scope>
    <source>
        <strain evidence="8">DSM 14350 / EX-H1</strain>
    </source>
</reference>
<dbReference type="Gene3D" id="3.90.1150.10">
    <property type="entry name" value="Aspartate Aminotransferase, domain 1"/>
    <property type="match status" value="1"/>
</dbReference>
<evidence type="ECO:0000259" key="6">
    <source>
        <dbReference type="Pfam" id="PF00155"/>
    </source>
</evidence>
<keyword evidence="4 5" id="KW-0663">Pyridoxal phosphate</keyword>
<keyword evidence="7" id="KW-0012">Acyltransferase</keyword>
<dbReference type="RefSeq" id="WP_012675970.1">
    <property type="nucleotide sequence ID" value="NC_012440.1"/>
</dbReference>
<keyword evidence="3 7" id="KW-0808">Transferase</keyword>
<name>C0QQQ7_PERMH</name>
<evidence type="ECO:0000313" key="7">
    <source>
        <dbReference type="EMBL" id="ACO03731.1"/>
    </source>
</evidence>
<evidence type="ECO:0000256" key="3">
    <source>
        <dbReference type="ARBA" id="ARBA00022679"/>
    </source>
</evidence>
<gene>
    <name evidence="7" type="ordered locus">PERMA_1230</name>
</gene>
<dbReference type="InterPro" id="IPR015421">
    <property type="entry name" value="PyrdxlP-dep_Trfase_major"/>
</dbReference>
<dbReference type="Pfam" id="PF00155">
    <property type="entry name" value="Aminotran_1_2"/>
    <property type="match status" value="1"/>
</dbReference>
<dbReference type="InterPro" id="IPR004839">
    <property type="entry name" value="Aminotransferase_I/II_large"/>
</dbReference>
<dbReference type="InterPro" id="IPR015424">
    <property type="entry name" value="PyrdxlP-dep_Trfase"/>
</dbReference>
<organism evidence="7 8">
    <name type="scientific">Persephonella marina (strain DSM 14350 / EX-H1)</name>
    <dbReference type="NCBI Taxonomy" id="123214"/>
    <lineage>
        <taxon>Bacteria</taxon>
        <taxon>Pseudomonadati</taxon>
        <taxon>Aquificota</taxon>
        <taxon>Aquificia</taxon>
        <taxon>Aquificales</taxon>
        <taxon>Hydrogenothermaceae</taxon>
        <taxon>Persephonella</taxon>
    </lineage>
</organism>
<evidence type="ECO:0000256" key="1">
    <source>
        <dbReference type="ARBA" id="ARBA00001933"/>
    </source>
</evidence>
<dbReference type="SUPFAM" id="SSF53383">
    <property type="entry name" value="PLP-dependent transferases"/>
    <property type="match status" value="1"/>
</dbReference>
<dbReference type="PaxDb" id="123214-PERMA_1230"/>
<dbReference type="eggNOG" id="COG0156">
    <property type="taxonomic scope" value="Bacteria"/>
</dbReference>
<accession>C0QQQ7</accession>
<dbReference type="Gene3D" id="3.40.640.10">
    <property type="entry name" value="Type I PLP-dependent aspartate aminotransferase-like (Major domain)"/>
    <property type="match status" value="1"/>
</dbReference>
<keyword evidence="8" id="KW-1185">Reference proteome</keyword>
<evidence type="ECO:0000256" key="5">
    <source>
        <dbReference type="RuleBase" id="RU003693"/>
    </source>
</evidence>
<dbReference type="InterPro" id="IPR015422">
    <property type="entry name" value="PyrdxlP-dep_Trfase_small"/>
</dbReference>
<dbReference type="InterPro" id="IPR001917">
    <property type="entry name" value="Aminotrans_II_pyridoxalP_BS"/>
</dbReference>
<dbReference type="Proteomes" id="UP000001366">
    <property type="component" value="Chromosome"/>
</dbReference>
<dbReference type="PANTHER" id="PTHR13693:SF77">
    <property type="entry name" value="8-AMINO-7-OXONONANOATE SYNTHASE"/>
    <property type="match status" value="1"/>
</dbReference>
<dbReference type="InterPro" id="IPR050087">
    <property type="entry name" value="AON_synthase_class-II"/>
</dbReference>
<evidence type="ECO:0000256" key="2">
    <source>
        <dbReference type="ARBA" id="ARBA00010008"/>
    </source>
</evidence>
<feature type="domain" description="Aminotransferase class I/classII large" evidence="6">
    <location>
        <begin position="29"/>
        <end position="370"/>
    </location>
</feature>
<keyword evidence="7" id="KW-0436">Ligase</keyword>
<evidence type="ECO:0000256" key="4">
    <source>
        <dbReference type="ARBA" id="ARBA00022898"/>
    </source>
</evidence>
<evidence type="ECO:0000313" key="8">
    <source>
        <dbReference type="Proteomes" id="UP000001366"/>
    </source>
</evidence>
<dbReference type="PANTHER" id="PTHR13693">
    <property type="entry name" value="CLASS II AMINOTRANSFERASE/8-AMINO-7-OXONONANOATE SYNTHASE"/>
    <property type="match status" value="1"/>
</dbReference>
<dbReference type="PROSITE" id="PS00599">
    <property type="entry name" value="AA_TRANSFER_CLASS_2"/>
    <property type="match status" value="1"/>
</dbReference>
<dbReference type="AlphaFoldDB" id="C0QQQ7"/>
<dbReference type="GO" id="GO:0016874">
    <property type="term" value="F:ligase activity"/>
    <property type="evidence" value="ECO:0007669"/>
    <property type="project" value="UniProtKB-KW"/>
</dbReference>
<dbReference type="GO" id="GO:0008710">
    <property type="term" value="F:8-amino-7-oxononanoate synthase activity"/>
    <property type="evidence" value="ECO:0007669"/>
    <property type="project" value="UniProtKB-EC"/>
</dbReference>
<dbReference type="GO" id="GO:0030170">
    <property type="term" value="F:pyridoxal phosphate binding"/>
    <property type="evidence" value="ECO:0007669"/>
    <property type="project" value="InterPro"/>
</dbReference>
<dbReference type="EMBL" id="CP001230">
    <property type="protein sequence ID" value="ACO03731.1"/>
    <property type="molecule type" value="Genomic_DNA"/>
</dbReference>
<dbReference type="EC" id="2.3.1.47" evidence="7"/>
<protein>
    <submittedName>
        <fullName evidence="7">8-amino-7-oxononanoate synthase (Aons) (8-amino-7-ketopelargonate synthase) (7-keto-8-amino-pelargonic acid synthetase)(7-kap synthetase) (L-alanine--pimelyl-coa ligase)</fullName>
        <ecNumber evidence="7">2.3.1.47</ecNumber>
    </submittedName>
</protein>
<comment type="similarity">
    <text evidence="2">Belongs to the class-II pyridoxal-phosphate-dependent aminotransferase family. BioF subfamily.</text>
</comment>
<comment type="cofactor">
    <cofactor evidence="1 5">
        <name>pyridoxal 5'-phosphate</name>
        <dbReference type="ChEBI" id="CHEBI:597326"/>
    </cofactor>
</comment>
<dbReference type="HOGENOM" id="CLU_015846_11_3_0"/>